<dbReference type="InterPro" id="IPR009057">
    <property type="entry name" value="Homeodomain-like_sf"/>
</dbReference>
<protein>
    <submittedName>
        <fullName evidence="5">Transcriptional regulator, AraC family</fullName>
    </submittedName>
</protein>
<dbReference type="SMART" id="SM00342">
    <property type="entry name" value="HTH_ARAC"/>
    <property type="match status" value="1"/>
</dbReference>
<dbReference type="PANTHER" id="PTHR43280:SF32">
    <property type="entry name" value="TRANSCRIPTIONAL REGULATORY PROTEIN"/>
    <property type="match status" value="1"/>
</dbReference>
<dbReference type="Proteomes" id="UP000005475">
    <property type="component" value="Unassembled WGS sequence"/>
</dbReference>
<dbReference type="SUPFAM" id="SSF46689">
    <property type="entry name" value="Homeodomain-like"/>
    <property type="match status" value="1"/>
</dbReference>
<dbReference type="GO" id="GO:0043565">
    <property type="term" value="F:sequence-specific DNA binding"/>
    <property type="evidence" value="ECO:0007669"/>
    <property type="project" value="InterPro"/>
</dbReference>
<keyword evidence="3" id="KW-0804">Transcription</keyword>
<dbReference type="InterPro" id="IPR018060">
    <property type="entry name" value="HTH_AraC"/>
</dbReference>
<dbReference type="PROSITE" id="PS01124">
    <property type="entry name" value="HTH_ARAC_FAMILY_2"/>
    <property type="match status" value="1"/>
</dbReference>
<gene>
    <name evidence="5" type="ORF">BACOVA_02872</name>
</gene>
<proteinExistence type="predicted"/>
<feature type="domain" description="HTH araC/xylS-type" evidence="4">
    <location>
        <begin position="235"/>
        <end position="333"/>
    </location>
</feature>
<organism evidence="5 6">
    <name type="scientific">Bacteroides ovatus (strain ATCC 8483 / DSM 1896 / JCM 5824 / BCRC 10623 / CCUG 4943 / NCTC 11153)</name>
    <dbReference type="NCBI Taxonomy" id="411476"/>
    <lineage>
        <taxon>Bacteria</taxon>
        <taxon>Pseudomonadati</taxon>
        <taxon>Bacteroidota</taxon>
        <taxon>Bacteroidia</taxon>
        <taxon>Bacteroidales</taxon>
        <taxon>Bacteroidaceae</taxon>
        <taxon>Bacteroides</taxon>
    </lineage>
</organism>
<dbReference type="Pfam" id="PF12833">
    <property type="entry name" value="HTH_18"/>
    <property type="match status" value="1"/>
</dbReference>
<evidence type="ECO:0000259" key="4">
    <source>
        <dbReference type="PROSITE" id="PS01124"/>
    </source>
</evidence>
<evidence type="ECO:0000313" key="5">
    <source>
        <dbReference type="EMBL" id="EDO11662.1"/>
    </source>
</evidence>
<keyword evidence="2" id="KW-0238">DNA-binding</keyword>
<dbReference type="AlphaFoldDB" id="A0AAN3D855"/>
<accession>A0AAN3D855</accession>
<comment type="caution">
    <text evidence="5">The sequence shown here is derived from an EMBL/GenBank/DDBJ whole genome shotgun (WGS) entry which is preliminary data.</text>
</comment>
<dbReference type="PANTHER" id="PTHR43280">
    <property type="entry name" value="ARAC-FAMILY TRANSCRIPTIONAL REGULATOR"/>
    <property type="match status" value="1"/>
</dbReference>
<evidence type="ECO:0000256" key="2">
    <source>
        <dbReference type="ARBA" id="ARBA00023125"/>
    </source>
</evidence>
<reference evidence="6" key="2">
    <citation type="submission" date="2007-04" db="EMBL/GenBank/DDBJ databases">
        <title>Draft genome sequence of Bacteroides ovatus (ATCC 8483).</title>
        <authorList>
            <person name="Sudarsanam P."/>
            <person name="Ley R."/>
            <person name="Guruge J."/>
            <person name="Turnbaugh P.J."/>
            <person name="Mahowald M."/>
            <person name="Liep D."/>
            <person name="Gordon J."/>
        </authorList>
    </citation>
    <scope>NUCLEOTIDE SEQUENCE [LARGE SCALE GENOMIC DNA]</scope>
    <source>
        <strain evidence="6">ATCC 8483 / DSM 1896 / JCM 5824 / BCRC 10623 / CCUG 4943 / NCTC 11153</strain>
    </source>
</reference>
<keyword evidence="1" id="KW-0805">Transcription regulation</keyword>
<name>A0AAN3D855_BACO1</name>
<sequence length="336" mass="38861">MAINDISNKSEEIWDILFSRLFTNFAKSKKGKNMEKENIITVDIEDFKDSQHVLDYIDDDFAIVNSLEGTPYSNDTIKLNCFLIAVCIEGCIQLDVNYRTYKLQAGELLLGLPNTIISHTMLSPKYKVRLAGFSTRFLQRIIKMEKETWNTAIHIHNNPVKSVGNGEDKTFFGFYRDLIIAKINDEPHCYHKEVMQYLFSAIFCEMLGQLHKEMEAAGNTEGSKEGIKQVNYILRKFMELLSKDKGMHRSVSYFANELCYTPKHFSKVIKQACGRTPLDLINETAVEHIKYRLKRSEKSIKEIAEEFNFPNQSFFGKYVKAHLGTSPANYRNRKEE</sequence>
<dbReference type="Gene3D" id="1.10.10.60">
    <property type="entry name" value="Homeodomain-like"/>
    <property type="match status" value="1"/>
</dbReference>
<dbReference type="EMBL" id="AAXF02000049">
    <property type="protein sequence ID" value="EDO11662.1"/>
    <property type="molecule type" value="Genomic_DNA"/>
</dbReference>
<evidence type="ECO:0000313" key="6">
    <source>
        <dbReference type="Proteomes" id="UP000005475"/>
    </source>
</evidence>
<evidence type="ECO:0000256" key="1">
    <source>
        <dbReference type="ARBA" id="ARBA00023015"/>
    </source>
</evidence>
<reference evidence="5 6" key="1">
    <citation type="submission" date="2007-03" db="EMBL/GenBank/DDBJ databases">
        <authorList>
            <person name="Fulton L."/>
            <person name="Clifton S."/>
            <person name="Fulton B."/>
            <person name="Xu J."/>
            <person name="Minx P."/>
            <person name="Pepin K.H."/>
            <person name="Johnson M."/>
            <person name="Thiruvilangam P."/>
            <person name="Bhonagiri V."/>
            <person name="Nash W.E."/>
            <person name="Mardis E.R."/>
            <person name="Wilson R.K."/>
        </authorList>
    </citation>
    <scope>NUCLEOTIDE SEQUENCE [LARGE SCALE GENOMIC DNA]</scope>
    <source>
        <strain evidence="6">ATCC 8483 / DSM 1896 / JCM 5824 / BCRC 10623 / CCUG 4943 / NCTC 11153</strain>
    </source>
</reference>
<evidence type="ECO:0000256" key="3">
    <source>
        <dbReference type="ARBA" id="ARBA00023163"/>
    </source>
</evidence>
<dbReference type="GO" id="GO:0003700">
    <property type="term" value="F:DNA-binding transcription factor activity"/>
    <property type="evidence" value="ECO:0007669"/>
    <property type="project" value="InterPro"/>
</dbReference>